<protein>
    <submittedName>
        <fullName evidence="1">Uncharacterized protein</fullName>
    </submittedName>
</protein>
<organism evidence="1 2">
    <name type="scientific">Candidatus Methanogaster sp</name>
    <dbReference type="NCBI Taxonomy" id="3386292"/>
    <lineage>
        <taxon>Archaea</taxon>
        <taxon>Methanobacteriati</taxon>
        <taxon>Methanobacteriota</taxon>
        <taxon>Stenosarchaea group</taxon>
        <taxon>Methanomicrobia</taxon>
        <taxon>Methanosarcinales</taxon>
        <taxon>ANME-2 cluster</taxon>
        <taxon>Candidatus Methanogasteraceae</taxon>
        <taxon>Candidatus Methanogaster</taxon>
    </lineage>
</organism>
<sequence length="99" mass="10890">MDERKYRRMNASKYIVLMLFTVLAMPTASAIEYYLLPDNSSVANPGDCTTVSVTLNATEICCNTTTPPCQTVLKFDTGRDDVVTSLDTLMTLQAVDQEG</sequence>
<accession>A0AC61L6X0</accession>
<reference evidence="1" key="1">
    <citation type="submission" date="2018-01" db="EMBL/GenBank/DDBJ databases">
        <authorList>
            <person name="Krukenberg V."/>
        </authorList>
    </citation>
    <scope>NUCLEOTIDE SEQUENCE</scope>
    <source>
        <strain evidence="1">E20ANME2</strain>
    </source>
</reference>
<dbReference type="EMBL" id="PQXF01000001">
    <property type="protein sequence ID" value="PXF62190.1"/>
    <property type="molecule type" value="Genomic_DNA"/>
</dbReference>
<evidence type="ECO:0000313" key="1">
    <source>
        <dbReference type="EMBL" id="PXF62190.1"/>
    </source>
</evidence>
<dbReference type="Proteomes" id="UP000248329">
    <property type="component" value="Unassembled WGS sequence"/>
</dbReference>
<proteinExistence type="predicted"/>
<comment type="caution">
    <text evidence="1">The sequence shown here is derived from an EMBL/GenBank/DDBJ whole genome shotgun (WGS) entry which is preliminary data.</text>
</comment>
<evidence type="ECO:0000313" key="2">
    <source>
        <dbReference type="Proteomes" id="UP000248329"/>
    </source>
</evidence>
<name>A0AC61L6X0_9EURY</name>
<gene>
    <name evidence="1" type="ORF">C4B59_00850</name>
</gene>